<dbReference type="EMBL" id="CALQ01001772">
    <property type="protein sequence ID" value="CCM19264.1"/>
    <property type="molecule type" value="Genomic_DNA"/>
</dbReference>
<reference evidence="1" key="1">
    <citation type="submission" date="2012-08" db="EMBL/GenBank/DDBJ databases">
        <title>Comparative genomics of metastatic and non-metastatic Leishmania guyanensis provides insights into polygenic factors involved in Leishmania RNA virus infection.</title>
        <authorList>
            <person name="Smith D."/>
            <person name="Hertz-Fowler C."/>
            <person name="Martin R."/>
            <person name="Dickens N."/>
            <person name="Fasel N."/>
            <person name="Falquet L."/>
            <person name="Beverley S."/>
            <person name="Zangger H."/>
            <person name="Calderon-Copete S."/>
            <person name="Mottram J."/>
            <person name="Xenarios I."/>
        </authorList>
    </citation>
    <scope>NUCLEOTIDE SEQUENCE</scope>
    <source>
        <strain evidence="1">MHOM/BR/75/M4147/SSU:IR2SAT-LUC</strain>
    </source>
</reference>
<name>A0A1E1J6N5_LEIGU</name>
<proteinExistence type="predicted"/>
<accession>A0A1E1J6N5</accession>
<organism evidence="1">
    <name type="scientific">Leishmania guyanensis</name>
    <dbReference type="NCBI Taxonomy" id="5670"/>
    <lineage>
        <taxon>Eukaryota</taxon>
        <taxon>Discoba</taxon>
        <taxon>Euglenozoa</taxon>
        <taxon>Kinetoplastea</taxon>
        <taxon>Metakinetoplastina</taxon>
        <taxon>Trypanosomatida</taxon>
        <taxon>Trypanosomatidae</taxon>
        <taxon>Leishmaniinae</taxon>
        <taxon>Leishmania</taxon>
        <taxon>Leishmania guyanensis species complex</taxon>
    </lineage>
</organism>
<gene>
    <name evidence="1" type="primary">LgM4147LRVhigh.34.02200.00210</name>
    <name evidence="1" type="ORF">BN36_3467490</name>
</gene>
<dbReference type="AlphaFoldDB" id="A0A1E1J6N5"/>
<evidence type="ECO:0000313" key="1">
    <source>
        <dbReference type="EMBL" id="CCM19264.1"/>
    </source>
</evidence>
<protein>
    <submittedName>
        <fullName evidence="1">Uncharacterized protein</fullName>
    </submittedName>
</protein>
<sequence>MFPPHSGAYEQVSRKKELRRFDHTLFFNPLPTTRCHCCPFQTPLSPVLISFIFRTVSYNDLNTYCSPYPYRAFMCAFYSLLGLHTSCMSRRFSVVTSCVLDAASRSSFLIIFSSPFPDCSLSAWLHLPVSLSLSPLSVSIVSA</sequence>